<evidence type="ECO:0000313" key="2">
    <source>
        <dbReference type="EMBL" id="THU99410.1"/>
    </source>
</evidence>
<dbReference type="EMBL" id="ML179120">
    <property type="protein sequence ID" value="THU99410.1"/>
    <property type="molecule type" value="Genomic_DNA"/>
</dbReference>
<proteinExistence type="predicted"/>
<sequence length="63" mass="7253">MSRGRDSFRLHLRFDRTTCYDRSHLSPGSCKLRLIIYIFTPFSIWTAVWGSSLLLSSILTVCA</sequence>
<evidence type="ECO:0000313" key="3">
    <source>
        <dbReference type="Proteomes" id="UP000297245"/>
    </source>
</evidence>
<accession>A0A4S8MAV4</accession>
<organism evidence="2 3">
    <name type="scientific">Dendrothele bispora (strain CBS 962.96)</name>
    <dbReference type="NCBI Taxonomy" id="1314807"/>
    <lineage>
        <taxon>Eukaryota</taxon>
        <taxon>Fungi</taxon>
        <taxon>Dikarya</taxon>
        <taxon>Basidiomycota</taxon>
        <taxon>Agaricomycotina</taxon>
        <taxon>Agaricomycetes</taxon>
        <taxon>Agaricomycetidae</taxon>
        <taxon>Agaricales</taxon>
        <taxon>Agaricales incertae sedis</taxon>
        <taxon>Dendrothele</taxon>
    </lineage>
</organism>
<reference evidence="2 3" key="1">
    <citation type="journal article" date="2019" name="Nat. Ecol. Evol.">
        <title>Megaphylogeny resolves global patterns of mushroom evolution.</title>
        <authorList>
            <person name="Varga T."/>
            <person name="Krizsan K."/>
            <person name="Foldi C."/>
            <person name="Dima B."/>
            <person name="Sanchez-Garcia M."/>
            <person name="Sanchez-Ramirez S."/>
            <person name="Szollosi G.J."/>
            <person name="Szarkandi J.G."/>
            <person name="Papp V."/>
            <person name="Albert L."/>
            <person name="Andreopoulos W."/>
            <person name="Angelini C."/>
            <person name="Antonin V."/>
            <person name="Barry K.W."/>
            <person name="Bougher N.L."/>
            <person name="Buchanan P."/>
            <person name="Buyck B."/>
            <person name="Bense V."/>
            <person name="Catcheside P."/>
            <person name="Chovatia M."/>
            <person name="Cooper J."/>
            <person name="Damon W."/>
            <person name="Desjardin D."/>
            <person name="Finy P."/>
            <person name="Geml J."/>
            <person name="Haridas S."/>
            <person name="Hughes K."/>
            <person name="Justo A."/>
            <person name="Karasinski D."/>
            <person name="Kautmanova I."/>
            <person name="Kiss B."/>
            <person name="Kocsube S."/>
            <person name="Kotiranta H."/>
            <person name="LaButti K.M."/>
            <person name="Lechner B.E."/>
            <person name="Liimatainen K."/>
            <person name="Lipzen A."/>
            <person name="Lukacs Z."/>
            <person name="Mihaltcheva S."/>
            <person name="Morgado L.N."/>
            <person name="Niskanen T."/>
            <person name="Noordeloos M.E."/>
            <person name="Ohm R.A."/>
            <person name="Ortiz-Santana B."/>
            <person name="Ovrebo C."/>
            <person name="Racz N."/>
            <person name="Riley R."/>
            <person name="Savchenko A."/>
            <person name="Shiryaev A."/>
            <person name="Soop K."/>
            <person name="Spirin V."/>
            <person name="Szebenyi C."/>
            <person name="Tomsovsky M."/>
            <person name="Tulloss R.E."/>
            <person name="Uehling J."/>
            <person name="Grigoriev I.V."/>
            <person name="Vagvolgyi C."/>
            <person name="Papp T."/>
            <person name="Martin F.M."/>
            <person name="Miettinen O."/>
            <person name="Hibbett D.S."/>
            <person name="Nagy L.G."/>
        </authorList>
    </citation>
    <scope>NUCLEOTIDE SEQUENCE [LARGE SCALE GENOMIC DNA]</scope>
    <source>
        <strain evidence="2 3">CBS 962.96</strain>
    </source>
</reference>
<name>A0A4S8MAV4_DENBC</name>
<dbReference type="AlphaFoldDB" id="A0A4S8MAV4"/>
<keyword evidence="1" id="KW-1133">Transmembrane helix</keyword>
<keyword evidence="3" id="KW-1185">Reference proteome</keyword>
<keyword evidence="1" id="KW-0812">Transmembrane</keyword>
<evidence type="ECO:0000256" key="1">
    <source>
        <dbReference type="SAM" id="Phobius"/>
    </source>
</evidence>
<dbReference type="Proteomes" id="UP000297245">
    <property type="component" value="Unassembled WGS sequence"/>
</dbReference>
<gene>
    <name evidence="2" type="ORF">K435DRAFT_496017</name>
</gene>
<feature type="transmembrane region" description="Helical" evidence="1">
    <location>
        <begin position="34"/>
        <end position="59"/>
    </location>
</feature>
<keyword evidence="1" id="KW-0472">Membrane</keyword>
<protein>
    <submittedName>
        <fullName evidence="2">Uncharacterized protein</fullName>
    </submittedName>
</protein>